<dbReference type="GO" id="GO:0007268">
    <property type="term" value="P:chemical synaptic transmission"/>
    <property type="evidence" value="ECO:0007669"/>
    <property type="project" value="TreeGrafter"/>
</dbReference>
<proteinExistence type="predicted"/>
<name>A0A9Y3RLP0_9CICH</name>
<evidence type="ECO:0000313" key="3">
    <source>
        <dbReference type="RefSeq" id="XP_005745156.1"/>
    </source>
</evidence>
<dbReference type="GO" id="GO:0007409">
    <property type="term" value="P:axonogenesis"/>
    <property type="evidence" value="ECO:0007669"/>
    <property type="project" value="TreeGrafter"/>
</dbReference>
<protein>
    <submittedName>
        <fullName evidence="3">LOW QUALITY PROTEIN: spatacsin</fullName>
    </submittedName>
</protein>
<dbReference type="InterPro" id="IPR028103">
    <property type="entry name" value="Spatacsin"/>
</dbReference>
<reference evidence="3" key="1">
    <citation type="submission" date="2025-08" db="UniProtKB">
        <authorList>
            <consortium name="RefSeq"/>
        </authorList>
    </citation>
    <scope>IDENTIFICATION</scope>
</reference>
<evidence type="ECO:0000259" key="1">
    <source>
        <dbReference type="Pfam" id="PF14649"/>
    </source>
</evidence>
<dbReference type="GO" id="GO:0048489">
    <property type="term" value="P:synaptic vesicle transport"/>
    <property type="evidence" value="ECO:0007669"/>
    <property type="project" value="TreeGrafter"/>
</dbReference>
<evidence type="ECO:0000313" key="2">
    <source>
        <dbReference type="Proteomes" id="UP000695023"/>
    </source>
</evidence>
<dbReference type="CTD" id="80208"/>
<dbReference type="PANTHER" id="PTHR13650">
    <property type="entry name" value="SPATACSIN"/>
    <property type="match status" value="1"/>
</dbReference>
<accession>A0A9Y3RLP0</accession>
<dbReference type="Proteomes" id="UP000695023">
    <property type="component" value="Unplaced"/>
</dbReference>
<feature type="domain" description="Spatacsin C-terminal" evidence="1">
    <location>
        <begin position="2081"/>
        <end position="2371"/>
    </location>
</feature>
<dbReference type="InterPro" id="IPR028107">
    <property type="entry name" value="Spatacsin_C_dom"/>
</dbReference>
<sequence length="2427" mass="269882">MLEADQRLQAGSTEVAVIPENQHCGDVADVRKAELAPGGSLLGCLGVRGPLVVWDPADREASPAAVEGSYRDFSWEEVSVHSRGVGGFRLLAVGSQGDLKLLEVRAERSAFTSALCVCEYPADRLLQTIRDQDPSVSELQAVQVLSFVTARCCALLNSDWLLQLQWQQEEEEPQTLSCCRVQLADSVSCSAVHHCVSMETLFALSSTGLISVCSVSDGTLLASVSLPAYLSSSPAEDELTSFPFSSSPSFCLLQVSADLSTAVAVTQSHAAIAVDLNHYFRMFPDHLLCAAPRSRPPLQPQHPRDQDSLSSSSFSVSALGATFSTDRSWEARLNSMYSRAKQATAPSSSSCFSSSQPPRTSSWFSSLPHLDSHLAPSSSHSRVPPGGMTVAFAVPESAASSQLTVSEFSALLTFVRPGNQQTTVALWDMKYGNVRYHQAAGEAAPVQRCGERQHRLLLKKAGVFQVLFSVSQQDLLSRLMLFGSAATVDAVCHLNSWGRCSIPIHALQTGLKNRQLDTVDFYLKSKENVLSPPAAAFSSADQPAASTLSLTDRVQELCPALDLLCSAVRDSNSEAQSRQFSEQLLNITLSFVNTQIRSVLSNTHHEDSGVQSCMNVLDRYVAELRSYMKRFPWAAGPDVSATRAAAPAEEEAQRDEWEQLSAEEVVHQSILTNQIPRAQAVLRRQNRPEHRLPALRREGLRQVSSCLRRRDLQTANTLLANMGFSVKQQLHLICLHTDDKELRELMVDELSSRSYFPEEEKESVEFIGEMEKLGSRPAVRCTGSTSHQGIQKLSGSVRMACKEGGGEEVLKELEVQRRPREDEEEERGGLWRTLRLDWVKNWDQSCRTAVLLSRLQHAELRACDASVLWRYLTALHDQRRVVDWIQNTETSGTPRWPDLTPELVNDSTACSTYMRENILDLLARRGVFIPDELAHLEQLLWRLAQGGGVMSSSPPIPQYRSPLGLDLHGVFITFCLEHNLQYLLYTYLEHYRLTPRNCSLLSSQSLSERQPWFEMLVRIQEITRDLSDPGLVFQASLTSAQVLLPGSQASLSSLLLEGHSLLTLAAIMFAPGGIDQVMAQGQRSGRSERTVDPQLLKMALAPHPKLRAALFPAVPRGNGPPSDISVYHLLQSLHPLDPSKLFGWQAANTLNSTETSELPHFSSPHLVQRFALKENLDYLYFLHHGRPSFAYATFLVQQLSGSGDVRLTLQEASRRASRTALQRFNAPSVASAAVCFCELLGVCSLKLRVDIRAMNAILQHWNQRNTHSSLTQHLHTLVSKGVKLVEAEPGAAEELIGYLEAAVTDSLEQRGISRSSYDAAQEWALAVQFCQLHNLQLSSVYPAHCAHDGQFIHFLLFVQLHNFPPQQVRSLAAQFGPTLQAHLSLAFQDLQVYCKRKSCDSDEQHSVLRTEEAVSGSPERPGEMFQVLLQSQEEPAPCRYLLQEALVQRCPTLAVLAACMQGAELLPCLCVWVLTSVDDVTAKEATSHLAQAPQHHEWTVHDLSIIWKTLLGRSLVRPLLRGFELFQKDCPLVLVLRMFELCCDYRNFAEAKSKLLDFQRTLIALRNGGPAPPGGLPLQWVESQASVLLLTMLQRCSSQYDIHRLLQLLADVDKLLKSNGPDFRKLNQLSQLLQGSEVSISPRLLQSSSPSVQQEEFQATVDALQARGCYSQARQVAQLAGLPVHRLLLSQLLQEVSSQRSKRQWGRFETRAGFWKKCHEQLEADGTDPDPASQFFLSQAEAGAPGSLEAPEDLLDIQEHCLLLGLAAHWLSRITPAPVDKLESLEKEQWLSRIRKRILTVAMEKESVFNLPPPAVNPEMNTHKALMKEFSFSNITQLNTEGYLGLEGLPDPSDEQVEPNAESALSPEERSVLAALIGQLLDDGSIHEASRVCRYFSLYHPDVWLVLRCRGLASGELSDEPPEDNCEAPARASIASSPSVSSLSSFVMLPLPEDEVAVQLQKLVDQCRHGNNYCKQVLSLYQLSKELQCSFSSICREEPCSVLEKLLLSEQPERFRKARAFVKAQGLSADAVAELISSAMVQALLASTQELQPVVEKHIFRPLEGRDALVQLIKLCDDPNLVGLKLLEHLNSVPLRDLNCIVELLIVAHDCFSLTCNMEGIVRVLQAARHLSHTYLAPGGHYSLLVRLLTGIGRYNEMTYVFDLLHQNHCFEMLLRKKVDTDRGQSSSLKSALLDYIKRCLPADSEKYNMVALCFTMRREIGENHEIAARTQLKMIESQAWVITPELKSSLVKVLGLLKDAAESFSKDSCVRQATRCIRTAKLVALQLHFLNQGSDLRIINLRPAELLSAAMALPRCYQVFVVSEAYGYSPDWAEILYQKVVLNGDFGYLEELKRHRPLTSTLFEDIFKKLDGAPGSVTSNVKRLLTYCDDVYSRYRLAYQQNLHDITKMLLQDAKTSSYLSDRLGS</sequence>
<dbReference type="GO" id="GO:0005737">
    <property type="term" value="C:cytoplasm"/>
    <property type="evidence" value="ECO:0007669"/>
    <property type="project" value="TreeGrafter"/>
</dbReference>
<keyword evidence="2" id="KW-1185">Reference proteome</keyword>
<organism evidence="2 3">
    <name type="scientific">Pundamilia nyererei</name>
    <dbReference type="NCBI Taxonomy" id="303518"/>
    <lineage>
        <taxon>Eukaryota</taxon>
        <taxon>Metazoa</taxon>
        <taxon>Chordata</taxon>
        <taxon>Craniata</taxon>
        <taxon>Vertebrata</taxon>
        <taxon>Euteleostomi</taxon>
        <taxon>Actinopterygii</taxon>
        <taxon>Neopterygii</taxon>
        <taxon>Teleostei</taxon>
        <taxon>Neoteleostei</taxon>
        <taxon>Acanthomorphata</taxon>
        <taxon>Ovalentaria</taxon>
        <taxon>Cichlomorphae</taxon>
        <taxon>Cichliformes</taxon>
        <taxon>Cichlidae</taxon>
        <taxon>African cichlids</taxon>
        <taxon>Pseudocrenilabrinae</taxon>
        <taxon>Haplochromini</taxon>
        <taxon>Pundamilia</taxon>
    </lineage>
</organism>
<dbReference type="PANTHER" id="PTHR13650:SF0">
    <property type="entry name" value="SPATACSIN"/>
    <property type="match status" value="1"/>
</dbReference>
<dbReference type="GeneID" id="102207820"/>
<gene>
    <name evidence="3" type="primary">spg11</name>
</gene>
<dbReference type="GO" id="GO:0030424">
    <property type="term" value="C:axon"/>
    <property type="evidence" value="ECO:0007669"/>
    <property type="project" value="TreeGrafter"/>
</dbReference>
<dbReference type="GO" id="GO:0030425">
    <property type="term" value="C:dendrite"/>
    <property type="evidence" value="ECO:0007669"/>
    <property type="project" value="TreeGrafter"/>
</dbReference>
<dbReference type="GO" id="GO:0045202">
    <property type="term" value="C:synapse"/>
    <property type="evidence" value="ECO:0007669"/>
    <property type="project" value="TreeGrafter"/>
</dbReference>
<dbReference type="GO" id="GO:0008088">
    <property type="term" value="P:axo-dendritic transport"/>
    <property type="evidence" value="ECO:0007669"/>
    <property type="project" value="TreeGrafter"/>
</dbReference>
<dbReference type="RefSeq" id="XP_005745156.1">
    <property type="nucleotide sequence ID" value="XM_005745099.2"/>
</dbReference>
<dbReference type="Pfam" id="PF14649">
    <property type="entry name" value="Spatacsin_C"/>
    <property type="match status" value="1"/>
</dbReference>